<comment type="caution">
    <text evidence="1">The sequence shown here is derived from an EMBL/GenBank/DDBJ whole genome shotgun (WGS) entry which is preliminary data.</text>
</comment>
<sequence>MLPEFTDQGLLPPGDYEMSLDELRRSILVKQSSIRAPTWDEHWRLQLVQNLSVLCHQLWRVGIDQIFVDGSFAEEKDHPNDIDGYFVCDAHQFISGKLERELNLLDPHKIWTWDPASRRPYRGYPKRQLPMWHQYRVELYAHFGQPSGIEDEFGHPLEFPAAFRRTRFGNHPKGILKIGGAK</sequence>
<accession>A0A7V8VB70</accession>
<dbReference type="EMBL" id="JABRWO010000024">
    <property type="protein sequence ID" value="MBA2117971.1"/>
    <property type="molecule type" value="Genomic_DNA"/>
</dbReference>
<evidence type="ECO:0000313" key="2">
    <source>
        <dbReference type="Proteomes" id="UP000551616"/>
    </source>
</evidence>
<organism evidence="1 2">
    <name type="scientific">Bremerella alba</name>
    <dbReference type="NCBI Taxonomy" id="980252"/>
    <lineage>
        <taxon>Bacteria</taxon>
        <taxon>Pseudomonadati</taxon>
        <taxon>Planctomycetota</taxon>
        <taxon>Planctomycetia</taxon>
        <taxon>Pirellulales</taxon>
        <taxon>Pirellulaceae</taxon>
        <taxon>Bremerella</taxon>
    </lineage>
</organism>
<gene>
    <name evidence="1" type="ORF">HOV93_51790</name>
</gene>
<dbReference type="InterPro" id="IPR053860">
    <property type="entry name" value="DUF6932"/>
</dbReference>
<dbReference type="AlphaFoldDB" id="A0A7V8VB70"/>
<dbReference type="RefSeq" id="WP_207399326.1">
    <property type="nucleotide sequence ID" value="NZ_JABRWO010000024.1"/>
</dbReference>
<dbReference type="Pfam" id="PF22014">
    <property type="entry name" value="DUF6932"/>
    <property type="match status" value="1"/>
</dbReference>
<dbReference type="Proteomes" id="UP000551616">
    <property type="component" value="Unassembled WGS sequence"/>
</dbReference>
<evidence type="ECO:0000313" key="1">
    <source>
        <dbReference type="EMBL" id="MBA2117971.1"/>
    </source>
</evidence>
<keyword evidence="2" id="KW-1185">Reference proteome</keyword>
<proteinExistence type="predicted"/>
<protein>
    <submittedName>
        <fullName evidence="1">Uncharacterized protein</fullName>
    </submittedName>
</protein>
<name>A0A7V8VB70_9BACT</name>
<reference evidence="1 2" key="1">
    <citation type="submission" date="2020-05" db="EMBL/GenBank/DDBJ databases">
        <title>Bremerella alba sp. nov., a novel planctomycete isolated from the surface of the macroalga Fucus spiralis.</title>
        <authorList>
            <person name="Godinho O."/>
            <person name="Botelho R."/>
            <person name="Albuquerque L."/>
            <person name="Wiegand S."/>
            <person name="Da Costa M.S."/>
            <person name="Lobo-Da-Cunha A."/>
            <person name="Jogler C."/>
            <person name="Lage O.M."/>
        </authorList>
    </citation>
    <scope>NUCLEOTIDE SEQUENCE [LARGE SCALE GENOMIC DNA]</scope>
    <source>
        <strain evidence="1 2">FF15</strain>
    </source>
</reference>